<feature type="compositionally biased region" description="Polar residues" evidence="1">
    <location>
        <begin position="33"/>
        <end position="53"/>
    </location>
</feature>
<evidence type="ECO:0000313" key="2">
    <source>
        <dbReference type="EMBL" id="GFC88674.1"/>
    </source>
</evidence>
<name>A0A699RYJ7_TANCI</name>
<evidence type="ECO:0000256" key="1">
    <source>
        <dbReference type="SAM" id="MobiDB-lite"/>
    </source>
</evidence>
<accession>A0A699RYJ7</accession>
<feature type="compositionally biased region" description="Low complexity" evidence="1">
    <location>
        <begin position="12"/>
        <end position="26"/>
    </location>
</feature>
<dbReference type="EMBL" id="BKCJ011116816">
    <property type="protein sequence ID" value="GFC88674.1"/>
    <property type="molecule type" value="Genomic_DNA"/>
</dbReference>
<reference evidence="2" key="1">
    <citation type="journal article" date="2019" name="Sci. Rep.">
        <title>Draft genome of Tanacetum cinerariifolium, the natural source of mosquito coil.</title>
        <authorList>
            <person name="Yamashiro T."/>
            <person name="Shiraishi A."/>
            <person name="Satake H."/>
            <person name="Nakayama K."/>
        </authorList>
    </citation>
    <scope>NUCLEOTIDE SEQUENCE</scope>
</reference>
<dbReference type="AlphaFoldDB" id="A0A699RYJ7"/>
<comment type="caution">
    <text evidence="2">The sequence shown here is derived from an EMBL/GenBank/DDBJ whole genome shotgun (WGS) entry which is preliminary data.</text>
</comment>
<proteinExistence type="predicted"/>
<gene>
    <name evidence="2" type="ORF">Tci_860644</name>
</gene>
<sequence length="85" mass="9799">MRDMRREMGDMQAELLALRGQQRRAGQPGGDTNHGTGNKTRTESTTSKHQHTTSPHDSRISAGYDRSSSSEKLHQWRWESEFTRR</sequence>
<feature type="region of interest" description="Disordered" evidence="1">
    <location>
        <begin position="1"/>
        <end position="85"/>
    </location>
</feature>
<protein>
    <submittedName>
        <fullName evidence="2">Uncharacterized protein</fullName>
    </submittedName>
</protein>
<organism evidence="2">
    <name type="scientific">Tanacetum cinerariifolium</name>
    <name type="common">Dalmatian daisy</name>
    <name type="synonym">Chrysanthemum cinerariifolium</name>
    <dbReference type="NCBI Taxonomy" id="118510"/>
    <lineage>
        <taxon>Eukaryota</taxon>
        <taxon>Viridiplantae</taxon>
        <taxon>Streptophyta</taxon>
        <taxon>Embryophyta</taxon>
        <taxon>Tracheophyta</taxon>
        <taxon>Spermatophyta</taxon>
        <taxon>Magnoliopsida</taxon>
        <taxon>eudicotyledons</taxon>
        <taxon>Gunneridae</taxon>
        <taxon>Pentapetalae</taxon>
        <taxon>asterids</taxon>
        <taxon>campanulids</taxon>
        <taxon>Asterales</taxon>
        <taxon>Asteraceae</taxon>
        <taxon>Asteroideae</taxon>
        <taxon>Anthemideae</taxon>
        <taxon>Anthemidinae</taxon>
        <taxon>Tanacetum</taxon>
    </lineage>
</organism>
<feature type="compositionally biased region" description="Basic and acidic residues" evidence="1">
    <location>
        <begin position="68"/>
        <end position="85"/>
    </location>
</feature>